<keyword evidence="3" id="KW-1185">Reference proteome</keyword>
<sequence>MSSFTVIHYGRGGNEDNFYRKRSRSLLRPNRNSKNSRRSMEIDNV</sequence>
<protein>
    <submittedName>
        <fullName evidence="2">(diamondback moth) hypothetical protein</fullName>
    </submittedName>
</protein>
<evidence type="ECO:0000313" key="3">
    <source>
        <dbReference type="Proteomes" id="UP000653454"/>
    </source>
</evidence>
<evidence type="ECO:0000313" key="2">
    <source>
        <dbReference type="EMBL" id="CAG9131198.1"/>
    </source>
</evidence>
<comment type="caution">
    <text evidence="2">The sequence shown here is derived from an EMBL/GenBank/DDBJ whole genome shotgun (WGS) entry which is preliminary data.</text>
</comment>
<evidence type="ECO:0000256" key="1">
    <source>
        <dbReference type="SAM" id="MobiDB-lite"/>
    </source>
</evidence>
<feature type="region of interest" description="Disordered" evidence="1">
    <location>
        <begin position="1"/>
        <end position="45"/>
    </location>
</feature>
<gene>
    <name evidence="2" type="ORF">PLXY2_LOCUS10246</name>
</gene>
<accession>A0A8S4FUK3</accession>
<organism evidence="2 3">
    <name type="scientific">Plutella xylostella</name>
    <name type="common">Diamondback moth</name>
    <name type="synonym">Plutella maculipennis</name>
    <dbReference type="NCBI Taxonomy" id="51655"/>
    <lineage>
        <taxon>Eukaryota</taxon>
        <taxon>Metazoa</taxon>
        <taxon>Ecdysozoa</taxon>
        <taxon>Arthropoda</taxon>
        <taxon>Hexapoda</taxon>
        <taxon>Insecta</taxon>
        <taxon>Pterygota</taxon>
        <taxon>Neoptera</taxon>
        <taxon>Endopterygota</taxon>
        <taxon>Lepidoptera</taxon>
        <taxon>Glossata</taxon>
        <taxon>Ditrysia</taxon>
        <taxon>Yponomeutoidea</taxon>
        <taxon>Plutellidae</taxon>
        <taxon>Plutella</taxon>
    </lineage>
</organism>
<proteinExistence type="predicted"/>
<name>A0A8S4FUK3_PLUXY</name>
<reference evidence="2" key="1">
    <citation type="submission" date="2020-11" db="EMBL/GenBank/DDBJ databases">
        <authorList>
            <person name="Whiteford S."/>
        </authorList>
    </citation>
    <scope>NUCLEOTIDE SEQUENCE</scope>
</reference>
<dbReference type="AlphaFoldDB" id="A0A8S4FUK3"/>
<dbReference type="EMBL" id="CAJHNJ030000044">
    <property type="protein sequence ID" value="CAG9131198.1"/>
    <property type="molecule type" value="Genomic_DNA"/>
</dbReference>
<dbReference type="Proteomes" id="UP000653454">
    <property type="component" value="Unassembled WGS sequence"/>
</dbReference>